<evidence type="ECO:0000256" key="1">
    <source>
        <dbReference type="SAM" id="MobiDB-lite"/>
    </source>
</evidence>
<evidence type="ECO:0000313" key="3">
    <source>
        <dbReference type="EMBL" id="MBJ3808410.1"/>
    </source>
</evidence>
<protein>
    <submittedName>
        <fullName evidence="3">ATP-binding protein</fullName>
    </submittedName>
</protein>
<dbReference type="RefSeq" id="WP_190117506.1">
    <property type="nucleotide sequence ID" value="NZ_BMVR01000008.1"/>
</dbReference>
<dbReference type="Pfam" id="PF13191">
    <property type="entry name" value="AAA_16"/>
    <property type="match status" value="1"/>
</dbReference>
<proteinExistence type="predicted"/>
<keyword evidence="3" id="KW-0067">ATP-binding</keyword>
<organism evidence="3 4">
    <name type="scientific">Streptomyces flavofungini</name>
    <dbReference type="NCBI Taxonomy" id="68200"/>
    <lineage>
        <taxon>Bacteria</taxon>
        <taxon>Bacillati</taxon>
        <taxon>Actinomycetota</taxon>
        <taxon>Actinomycetes</taxon>
        <taxon>Kitasatosporales</taxon>
        <taxon>Streptomycetaceae</taxon>
        <taxon>Streptomyces</taxon>
    </lineage>
</organism>
<name>A0ABS0X5D3_9ACTN</name>
<keyword evidence="3" id="KW-0547">Nucleotide-binding</keyword>
<feature type="region of interest" description="Disordered" evidence="1">
    <location>
        <begin position="93"/>
        <end position="121"/>
    </location>
</feature>
<dbReference type="InterPro" id="IPR041664">
    <property type="entry name" value="AAA_16"/>
</dbReference>
<evidence type="ECO:0000259" key="2">
    <source>
        <dbReference type="Pfam" id="PF13191"/>
    </source>
</evidence>
<sequence length="136" mass="14080">MNAASPALSDSYTYRTATASGAIPRNSDLIGREADIARVCDLVRSQRLVTLTGPGGVGKTRLALEAARPLITDYADDHPDAAALLGQAAALREAENSPLPPAERTDVDRATTRSRTALGTTAVEAAYEKGAAEATG</sequence>
<reference evidence="3 4" key="1">
    <citation type="submission" date="2020-12" db="EMBL/GenBank/DDBJ databases">
        <title>Streptomyces typhae sp. nov., a novel endophytic actinomycete isolated from the root of cattail pollen (Typha angustifolia L.).</title>
        <authorList>
            <person name="Peng C."/>
            <person name="Liu C."/>
        </authorList>
    </citation>
    <scope>NUCLEOTIDE SEQUENCE [LARGE SCALE GENOMIC DNA]</scope>
    <source>
        <strain evidence="3 4">JCM 4753</strain>
    </source>
</reference>
<evidence type="ECO:0000313" key="4">
    <source>
        <dbReference type="Proteomes" id="UP000634780"/>
    </source>
</evidence>
<accession>A0ABS0X5D3</accession>
<dbReference type="InterPro" id="IPR027417">
    <property type="entry name" value="P-loop_NTPase"/>
</dbReference>
<dbReference type="SUPFAM" id="SSF52540">
    <property type="entry name" value="P-loop containing nucleoside triphosphate hydrolases"/>
    <property type="match status" value="1"/>
</dbReference>
<keyword evidence="4" id="KW-1185">Reference proteome</keyword>
<dbReference type="Gene3D" id="3.40.50.300">
    <property type="entry name" value="P-loop containing nucleotide triphosphate hydrolases"/>
    <property type="match status" value="1"/>
</dbReference>
<feature type="domain" description="Orc1-like AAA ATPase" evidence="2">
    <location>
        <begin position="29"/>
        <end position="118"/>
    </location>
</feature>
<dbReference type="GO" id="GO:0005524">
    <property type="term" value="F:ATP binding"/>
    <property type="evidence" value="ECO:0007669"/>
    <property type="project" value="UniProtKB-KW"/>
</dbReference>
<gene>
    <name evidence="3" type="ORF">JGB26_15030</name>
</gene>
<dbReference type="PANTHER" id="PTHR47691:SF3">
    <property type="entry name" value="HTH-TYPE TRANSCRIPTIONAL REGULATOR RV0890C-RELATED"/>
    <property type="match status" value="1"/>
</dbReference>
<dbReference type="Proteomes" id="UP000634780">
    <property type="component" value="Unassembled WGS sequence"/>
</dbReference>
<dbReference type="PANTHER" id="PTHR47691">
    <property type="entry name" value="REGULATOR-RELATED"/>
    <property type="match status" value="1"/>
</dbReference>
<comment type="caution">
    <text evidence="3">The sequence shown here is derived from an EMBL/GenBank/DDBJ whole genome shotgun (WGS) entry which is preliminary data.</text>
</comment>
<dbReference type="EMBL" id="JAEKOZ010000008">
    <property type="protein sequence ID" value="MBJ3808410.1"/>
    <property type="molecule type" value="Genomic_DNA"/>
</dbReference>